<dbReference type="SUPFAM" id="SSF52218">
    <property type="entry name" value="Flavoproteins"/>
    <property type="match status" value="1"/>
</dbReference>
<organism evidence="3 4">
    <name type="scientific">Bifiguratus adelaidae</name>
    <dbReference type="NCBI Taxonomy" id="1938954"/>
    <lineage>
        <taxon>Eukaryota</taxon>
        <taxon>Fungi</taxon>
        <taxon>Fungi incertae sedis</taxon>
        <taxon>Mucoromycota</taxon>
        <taxon>Mucoromycotina</taxon>
        <taxon>Endogonomycetes</taxon>
        <taxon>Endogonales</taxon>
        <taxon>Endogonales incertae sedis</taxon>
        <taxon>Bifiguratus</taxon>
    </lineage>
</organism>
<evidence type="ECO:0000313" key="4">
    <source>
        <dbReference type="Proteomes" id="UP000242875"/>
    </source>
</evidence>
<dbReference type="InterPro" id="IPR008254">
    <property type="entry name" value="Flavodoxin/NO_synth"/>
</dbReference>
<sequence length="213" mass="23071">MSAPKIYIVYYSTYRHVSRLAKEIAKGVQEQGADVKLFQVQETLSQEILDLIHAPPQEEDVPVIQPQQLSEADGILFGFPTRFGMLPSQMKAFFDGTGGLWASKALAGKFAGIFFSTASQHGGQETTAMSTIPFFAHHGMNYVPLGFPHEHMFTNEEVVGGSAWGAGTVANGDGSRQPSEKELTLAYLQGQNFAQIVAAYVRGRDATDIAAAV</sequence>
<dbReference type="PROSITE" id="PS50902">
    <property type="entry name" value="FLAVODOXIN_LIKE"/>
    <property type="match status" value="1"/>
</dbReference>
<dbReference type="Gene3D" id="3.40.50.360">
    <property type="match status" value="1"/>
</dbReference>
<name>A0A261Y1S8_9FUNG</name>
<dbReference type="NCBIfam" id="TIGR01755">
    <property type="entry name" value="flav_wrbA"/>
    <property type="match status" value="1"/>
</dbReference>
<dbReference type="GO" id="GO:0016020">
    <property type="term" value="C:membrane"/>
    <property type="evidence" value="ECO:0007669"/>
    <property type="project" value="TreeGrafter"/>
</dbReference>
<dbReference type="GO" id="GO:0010181">
    <property type="term" value="F:FMN binding"/>
    <property type="evidence" value="ECO:0007669"/>
    <property type="project" value="InterPro"/>
</dbReference>
<dbReference type="GO" id="GO:0003955">
    <property type="term" value="F:NAD(P)H dehydrogenase (quinone) activity"/>
    <property type="evidence" value="ECO:0007669"/>
    <property type="project" value="InterPro"/>
</dbReference>
<comment type="similarity">
    <text evidence="1">Belongs to the WrbA family.</text>
</comment>
<evidence type="ECO:0000256" key="1">
    <source>
        <dbReference type="ARBA" id="ARBA00006961"/>
    </source>
</evidence>
<comment type="caution">
    <text evidence="3">The sequence shown here is derived from an EMBL/GenBank/DDBJ whole genome shotgun (WGS) entry which is preliminary data.</text>
</comment>
<keyword evidence="4" id="KW-1185">Reference proteome</keyword>
<dbReference type="AlphaFoldDB" id="A0A261Y1S8"/>
<dbReference type="PANTHER" id="PTHR30546:SF23">
    <property type="entry name" value="FLAVOPROTEIN-LIKE PROTEIN YCP4-RELATED"/>
    <property type="match status" value="1"/>
</dbReference>
<gene>
    <name evidence="3" type="ORF">BZG36_02712</name>
</gene>
<dbReference type="FunFam" id="3.40.50.360:FF:000001">
    <property type="entry name" value="NAD(P)H dehydrogenase (Quinone) FQR1-like"/>
    <property type="match status" value="1"/>
</dbReference>
<dbReference type="InterPro" id="IPR010089">
    <property type="entry name" value="Flavoprotein_WrbA-like"/>
</dbReference>
<accession>A0A261Y1S8</accession>
<dbReference type="Proteomes" id="UP000242875">
    <property type="component" value="Unassembled WGS sequence"/>
</dbReference>
<evidence type="ECO:0000259" key="2">
    <source>
        <dbReference type="PROSITE" id="PS50902"/>
    </source>
</evidence>
<dbReference type="InterPro" id="IPR029039">
    <property type="entry name" value="Flavoprotein-like_sf"/>
</dbReference>
<dbReference type="PANTHER" id="PTHR30546">
    <property type="entry name" value="FLAVODOXIN-RELATED PROTEIN WRBA-RELATED"/>
    <property type="match status" value="1"/>
</dbReference>
<dbReference type="OrthoDB" id="504689at2759"/>
<reference evidence="3 4" key="1">
    <citation type="journal article" date="2017" name="Mycologia">
        <title>Bifiguratus adelaidae, gen. et sp. nov., a new member of Mucoromycotina in endophytic and soil-dwelling habitats.</title>
        <authorList>
            <person name="Torres-Cruz T.J."/>
            <person name="Billingsley Tobias T.L."/>
            <person name="Almatruk M."/>
            <person name="Hesse C."/>
            <person name="Kuske C.R."/>
            <person name="Desiro A."/>
            <person name="Benucci G.M."/>
            <person name="Bonito G."/>
            <person name="Stajich J.E."/>
            <person name="Dunlap C."/>
            <person name="Arnold A.E."/>
            <person name="Porras-Alfaro A."/>
        </authorList>
    </citation>
    <scope>NUCLEOTIDE SEQUENCE [LARGE SCALE GENOMIC DNA]</scope>
    <source>
        <strain evidence="3 4">AZ0501</strain>
    </source>
</reference>
<feature type="domain" description="Flavodoxin-like" evidence="2">
    <location>
        <begin position="6"/>
        <end position="193"/>
    </location>
</feature>
<proteinExistence type="inferred from homology"/>
<dbReference type="NCBIfam" id="NF002999">
    <property type="entry name" value="PRK03767.1"/>
    <property type="match status" value="1"/>
</dbReference>
<dbReference type="Pfam" id="PF03358">
    <property type="entry name" value="FMN_red"/>
    <property type="match status" value="1"/>
</dbReference>
<dbReference type="InterPro" id="IPR005025">
    <property type="entry name" value="FMN_Rdtase-like_dom"/>
</dbReference>
<dbReference type="EMBL" id="MVBO01000036">
    <property type="protein sequence ID" value="OZJ04543.1"/>
    <property type="molecule type" value="Genomic_DNA"/>
</dbReference>
<protein>
    <recommendedName>
        <fullName evidence="2">Flavodoxin-like domain-containing protein</fullName>
    </recommendedName>
</protein>
<evidence type="ECO:0000313" key="3">
    <source>
        <dbReference type="EMBL" id="OZJ04543.1"/>
    </source>
</evidence>